<organism evidence="9 10">
    <name type="scientific">Desertihabitans brevis</name>
    <dbReference type="NCBI Taxonomy" id="2268447"/>
    <lineage>
        <taxon>Bacteria</taxon>
        <taxon>Bacillati</taxon>
        <taxon>Actinomycetota</taxon>
        <taxon>Actinomycetes</taxon>
        <taxon>Propionibacteriales</taxon>
        <taxon>Propionibacteriaceae</taxon>
        <taxon>Desertihabitans</taxon>
    </lineage>
</organism>
<sequence>MKSAERTLEILQTVARWPGQLTAPDLARHLGYPRSSLHALVRTLESGGWLHQEPGTGRLRVGAQALVSGSAYLDGETVLPYAQDAVEEVRTRTGHTSHYARLVGGDVLYLTTRYASTRDTDTFRVGRSLPATATALGQVLLAERTDDEVRTLLPATLPQLTEHTLTDPAALATAVEQARSRGWAVEREQSRAGRVCVAVAVHHRIPATDAISCAMDAEQATETEVRRTAEELVAARDRLTATLRREGVR</sequence>
<feature type="domain" description="IclR-ED" evidence="8">
    <location>
        <begin position="64"/>
        <end position="245"/>
    </location>
</feature>
<evidence type="ECO:0000256" key="1">
    <source>
        <dbReference type="ARBA" id="ARBA00022798"/>
    </source>
</evidence>
<comment type="caution">
    <text evidence="9">The sequence shown here is derived from an EMBL/GenBank/DDBJ whole genome shotgun (WGS) entry which is preliminary data.</text>
</comment>
<dbReference type="InterPro" id="IPR036390">
    <property type="entry name" value="WH_DNA-bd_sf"/>
</dbReference>
<comment type="function">
    <text evidence="5">May be an activator protein for the gylABX operon.</text>
</comment>
<dbReference type="InterPro" id="IPR014757">
    <property type="entry name" value="Tscrpt_reg_IclR_C"/>
</dbReference>
<dbReference type="GO" id="GO:0003700">
    <property type="term" value="F:DNA-binding transcription factor activity"/>
    <property type="evidence" value="ECO:0007669"/>
    <property type="project" value="TreeGrafter"/>
</dbReference>
<dbReference type="PANTHER" id="PTHR30136:SF24">
    <property type="entry name" value="HTH-TYPE TRANSCRIPTIONAL REPRESSOR ALLR"/>
    <property type="match status" value="1"/>
</dbReference>
<dbReference type="GO" id="GO:0003677">
    <property type="term" value="F:DNA binding"/>
    <property type="evidence" value="ECO:0007669"/>
    <property type="project" value="UniProtKB-KW"/>
</dbReference>
<dbReference type="PANTHER" id="PTHR30136">
    <property type="entry name" value="HELIX-TURN-HELIX TRANSCRIPTIONAL REGULATOR, ICLR FAMILY"/>
    <property type="match status" value="1"/>
</dbReference>
<protein>
    <recommendedName>
        <fullName evidence="6">Glycerol operon regulatory protein</fullName>
    </recommendedName>
</protein>
<dbReference type="FunFam" id="1.10.10.10:FF:000056">
    <property type="entry name" value="IclR family transcriptional regulator"/>
    <property type="match status" value="1"/>
</dbReference>
<accession>A0A367YTC2</accession>
<dbReference type="InterPro" id="IPR029016">
    <property type="entry name" value="GAF-like_dom_sf"/>
</dbReference>
<dbReference type="InterPro" id="IPR036388">
    <property type="entry name" value="WH-like_DNA-bd_sf"/>
</dbReference>
<keyword evidence="1" id="KW-0319">Glycerol metabolism</keyword>
<evidence type="ECO:0000259" key="8">
    <source>
        <dbReference type="PROSITE" id="PS51078"/>
    </source>
</evidence>
<keyword evidence="4" id="KW-0804">Transcription</keyword>
<evidence type="ECO:0000259" key="7">
    <source>
        <dbReference type="PROSITE" id="PS51077"/>
    </source>
</evidence>
<keyword evidence="3" id="KW-0238">DNA-binding</keyword>
<evidence type="ECO:0000256" key="4">
    <source>
        <dbReference type="ARBA" id="ARBA00023163"/>
    </source>
</evidence>
<dbReference type="Gene3D" id="3.30.450.40">
    <property type="match status" value="1"/>
</dbReference>
<evidence type="ECO:0000313" key="9">
    <source>
        <dbReference type="EMBL" id="RCK68231.1"/>
    </source>
</evidence>
<gene>
    <name evidence="9" type="ORF">DT076_17545</name>
</gene>
<dbReference type="GO" id="GO:0006071">
    <property type="term" value="P:glycerol metabolic process"/>
    <property type="evidence" value="ECO:0007669"/>
    <property type="project" value="UniProtKB-KW"/>
</dbReference>
<dbReference type="Proteomes" id="UP000252770">
    <property type="component" value="Unassembled WGS sequence"/>
</dbReference>
<dbReference type="Pfam" id="PF09339">
    <property type="entry name" value="HTH_IclR"/>
    <property type="match status" value="1"/>
</dbReference>
<dbReference type="SUPFAM" id="SSF55781">
    <property type="entry name" value="GAF domain-like"/>
    <property type="match status" value="1"/>
</dbReference>
<evidence type="ECO:0000256" key="2">
    <source>
        <dbReference type="ARBA" id="ARBA00023015"/>
    </source>
</evidence>
<dbReference type="PROSITE" id="PS51078">
    <property type="entry name" value="ICLR_ED"/>
    <property type="match status" value="1"/>
</dbReference>
<dbReference type="SUPFAM" id="SSF46785">
    <property type="entry name" value="Winged helix' DNA-binding domain"/>
    <property type="match status" value="1"/>
</dbReference>
<dbReference type="Gene3D" id="1.10.10.10">
    <property type="entry name" value="Winged helix-like DNA-binding domain superfamily/Winged helix DNA-binding domain"/>
    <property type="match status" value="1"/>
</dbReference>
<reference evidence="9 10" key="1">
    <citation type="submission" date="2018-07" db="EMBL/GenBank/DDBJ databases">
        <title>Desertimonas flava gen. nov. sp. nov.</title>
        <authorList>
            <person name="Liu S."/>
        </authorList>
    </citation>
    <scope>NUCLEOTIDE SEQUENCE [LARGE SCALE GENOMIC DNA]</scope>
    <source>
        <strain evidence="9 10">16Sb5-5</strain>
    </source>
</reference>
<dbReference type="InterPro" id="IPR005471">
    <property type="entry name" value="Tscrpt_reg_IclR_N"/>
</dbReference>
<evidence type="ECO:0000256" key="3">
    <source>
        <dbReference type="ARBA" id="ARBA00023125"/>
    </source>
</evidence>
<evidence type="ECO:0000256" key="5">
    <source>
        <dbReference type="ARBA" id="ARBA00058938"/>
    </source>
</evidence>
<evidence type="ECO:0000313" key="10">
    <source>
        <dbReference type="Proteomes" id="UP000252770"/>
    </source>
</evidence>
<dbReference type="PROSITE" id="PS51077">
    <property type="entry name" value="HTH_ICLR"/>
    <property type="match status" value="1"/>
</dbReference>
<dbReference type="AlphaFoldDB" id="A0A367YTC2"/>
<proteinExistence type="predicted"/>
<feature type="domain" description="HTH iclR-type" evidence="7">
    <location>
        <begin position="1"/>
        <end position="63"/>
    </location>
</feature>
<dbReference type="GO" id="GO:0045892">
    <property type="term" value="P:negative regulation of DNA-templated transcription"/>
    <property type="evidence" value="ECO:0007669"/>
    <property type="project" value="TreeGrafter"/>
</dbReference>
<dbReference type="Pfam" id="PF01614">
    <property type="entry name" value="IclR_C"/>
    <property type="match status" value="1"/>
</dbReference>
<name>A0A367YTC2_9ACTN</name>
<dbReference type="EMBL" id="QOUI01000013">
    <property type="protein sequence ID" value="RCK68231.1"/>
    <property type="molecule type" value="Genomic_DNA"/>
</dbReference>
<evidence type="ECO:0000256" key="6">
    <source>
        <dbReference type="ARBA" id="ARBA00070406"/>
    </source>
</evidence>
<keyword evidence="10" id="KW-1185">Reference proteome</keyword>
<dbReference type="InterPro" id="IPR050707">
    <property type="entry name" value="HTH_MetabolicPath_Reg"/>
</dbReference>
<keyword evidence="2" id="KW-0805">Transcription regulation</keyword>
<dbReference type="SMART" id="SM00346">
    <property type="entry name" value="HTH_ICLR"/>
    <property type="match status" value="1"/>
</dbReference>